<feature type="binding site" evidence="9">
    <location>
        <begin position="36"/>
        <end position="43"/>
    </location>
    <ligand>
        <name>ATP</name>
        <dbReference type="ChEBI" id="CHEBI:30616"/>
        <label>1</label>
    </ligand>
</feature>
<dbReference type="HAMAP" id="MF_00848">
    <property type="entry name" value="Uup"/>
    <property type="match status" value="1"/>
</dbReference>
<dbReference type="Proteomes" id="UP001595548">
    <property type="component" value="Unassembled WGS sequence"/>
</dbReference>
<dbReference type="InterPro" id="IPR032781">
    <property type="entry name" value="ABC_tran_Xtn"/>
</dbReference>
<gene>
    <name evidence="9" type="primary">uup</name>
    <name evidence="13" type="ORF">ACFOEB_08975</name>
</gene>
<dbReference type="SMART" id="SM00382">
    <property type="entry name" value="AAA"/>
    <property type="match status" value="2"/>
</dbReference>
<feature type="domain" description="ABC transporter" evidence="12">
    <location>
        <begin position="327"/>
        <end position="545"/>
    </location>
</feature>
<dbReference type="InterPro" id="IPR043686">
    <property type="entry name" value="Uup"/>
</dbReference>
<dbReference type="PANTHER" id="PTHR42855:SF1">
    <property type="entry name" value="ABC TRANSPORTER DOMAIN-CONTAINING PROTEIN"/>
    <property type="match status" value="1"/>
</dbReference>
<comment type="similarity">
    <text evidence="9">Belongs to the ABC transporter superfamily. ABCF family. Uup subfamily.</text>
</comment>
<dbReference type="Pfam" id="PF00005">
    <property type="entry name" value="ABC_tran"/>
    <property type="match status" value="2"/>
</dbReference>
<keyword evidence="9" id="KW-0175">Coiled coil</keyword>
<accession>A0ABV7HRV0</accession>
<dbReference type="PROSITE" id="PS50893">
    <property type="entry name" value="ABC_TRANSPORTER_2"/>
    <property type="match status" value="2"/>
</dbReference>
<feature type="region of interest" description="Disordered" evidence="10">
    <location>
        <begin position="544"/>
        <end position="576"/>
    </location>
</feature>
<evidence type="ECO:0000256" key="7">
    <source>
        <dbReference type="ARBA" id="ARBA00023125"/>
    </source>
</evidence>
<comment type="catalytic activity">
    <reaction evidence="9">
        <text>ATP + H2O = ADP + phosphate + H(+)</text>
        <dbReference type="Rhea" id="RHEA:13065"/>
        <dbReference type="ChEBI" id="CHEBI:15377"/>
        <dbReference type="ChEBI" id="CHEBI:15378"/>
        <dbReference type="ChEBI" id="CHEBI:30616"/>
        <dbReference type="ChEBI" id="CHEBI:43474"/>
        <dbReference type="ChEBI" id="CHEBI:456216"/>
    </reaction>
</comment>
<keyword evidence="5 9" id="KW-0378">Hydrolase</keyword>
<evidence type="ECO:0000256" key="10">
    <source>
        <dbReference type="SAM" id="MobiDB-lite"/>
    </source>
</evidence>
<organism evidence="13 14">
    <name type="scientific">Gilvimarinus japonicus</name>
    <dbReference type="NCBI Taxonomy" id="1796469"/>
    <lineage>
        <taxon>Bacteria</taxon>
        <taxon>Pseudomonadati</taxon>
        <taxon>Pseudomonadota</taxon>
        <taxon>Gammaproteobacteria</taxon>
        <taxon>Cellvibrionales</taxon>
        <taxon>Cellvibrionaceae</taxon>
        <taxon>Gilvimarinus</taxon>
    </lineage>
</organism>
<dbReference type="SUPFAM" id="SSF52540">
    <property type="entry name" value="P-loop containing nucleoside triphosphate hydrolases"/>
    <property type="match status" value="2"/>
</dbReference>
<evidence type="ECO:0000256" key="8">
    <source>
        <dbReference type="ARBA" id="ARBA00023204"/>
    </source>
</evidence>
<dbReference type="InterPro" id="IPR027417">
    <property type="entry name" value="P-loop_NTPase"/>
</dbReference>
<keyword evidence="7 9" id="KW-0238">DNA-binding</keyword>
<sequence length="649" mass="71295">MALLTVDGAQLNYGLQILLDKVDFVVERGQRWCLIGRNGAGKSSFLKVLTGEVTLDGGSVTVDRGVRVARLEQELPEADGRTVFDVVAEGLPGVGQLLARYYQLTEGAGQLAEGADAAASDAWVEELTRIQGQLEALDGWALQQKVDAILTRLELTGSAPMASLSGGWRRRVALAQALVVEPDILLMDEPTNHLDIAAIEWLEKALIAYTGALIFITHDRALLRSVATHIAELDRGHLRTWSGNYQSFLEYRERALAEEARHNELFDKKLAQEEVWIRQGIKARRTRNEGRVRALKDMRDERRQRRVQQGNASFDLGKAGLSGKLVAELKDVSFAYGGRTIIDRFSTRIIRGDRIGLVGPNGAGKSTLLKLVLGELTPDAGSVKLGTNLSVAYFDQLRDQLDLNKSAVDNVSEGRDSIEINGKSKHVISYLSDFLFSGERARTPVRALSGGERNRVLLAKLFSKSANILVLDEPTNDLDVETLELLEEVLGQFDGTVLLVSHDRAFLNNLVSSVFALEGHGQVREYIGGYDDWLRQGGKWVEPGAAAGGGTAQPAAQSSSAPAPASASPAKSPPAKKLSYKLQREFDALPEKIEKLEAHIEQLQLQMAEPDFYSLPAEQVDEHLRQVAEVQKQLDDCFERWAELEDMGG</sequence>
<dbReference type="InterPro" id="IPR037118">
    <property type="entry name" value="Val-tRNA_synth_C_sf"/>
</dbReference>
<dbReference type="PROSITE" id="PS00211">
    <property type="entry name" value="ABC_TRANSPORTER_1"/>
    <property type="match status" value="2"/>
</dbReference>
<evidence type="ECO:0000256" key="1">
    <source>
        <dbReference type="ARBA" id="ARBA00022490"/>
    </source>
</evidence>
<comment type="function">
    <text evidence="9">Probably plays a role in ribosome assembly or function. May be involved in resolution of branched DNA intermediates that result from template switching in postreplication gaps. Binds DNA and has ATPase activity.</text>
</comment>
<keyword evidence="1 9" id="KW-0963">Cytoplasm</keyword>
<dbReference type="RefSeq" id="WP_382415983.1">
    <property type="nucleotide sequence ID" value="NZ_AP031500.1"/>
</dbReference>
<evidence type="ECO:0000256" key="4">
    <source>
        <dbReference type="ARBA" id="ARBA00022763"/>
    </source>
</evidence>
<evidence type="ECO:0000256" key="6">
    <source>
        <dbReference type="ARBA" id="ARBA00022840"/>
    </source>
</evidence>
<dbReference type="Pfam" id="PF16326">
    <property type="entry name" value="ABC_tran_CTD"/>
    <property type="match status" value="1"/>
</dbReference>
<dbReference type="InterPro" id="IPR017871">
    <property type="entry name" value="ABC_transporter-like_CS"/>
</dbReference>
<keyword evidence="6 9" id="KW-0067">ATP-binding</keyword>
<dbReference type="InterPro" id="IPR003439">
    <property type="entry name" value="ABC_transporter-like_ATP-bd"/>
</dbReference>
<evidence type="ECO:0000259" key="11">
    <source>
        <dbReference type="PROSITE" id="PS50206"/>
    </source>
</evidence>
<keyword evidence="14" id="KW-1185">Reference proteome</keyword>
<dbReference type="EC" id="3.6.1.-" evidence="9"/>
<feature type="domain" description="ABC transporter" evidence="12">
    <location>
        <begin position="3"/>
        <end position="260"/>
    </location>
</feature>
<evidence type="ECO:0000313" key="14">
    <source>
        <dbReference type="Proteomes" id="UP001595548"/>
    </source>
</evidence>
<dbReference type="GO" id="GO:0005524">
    <property type="term" value="F:ATP binding"/>
    <property type="evidence" value="ECO:0007669"/>
    <property type="project" value="UniProtKB-KW"/>
</dbReference>
<dbReference type="CDD" id="cd03221">
    <property type="entry name" value="ABCF_EF-3"/>
    <property type="match status" value="2"/>
</dbReference>
<evidence type="ECO:0000256" key="3">
    <source>
        <dbReference type="ARBA" id="ARBA00022741"/>
    </source>
</evidence>
<evidence type="ECO:0000256" key="9">
    <source>
        <dbReference type="HAMAP-Rule" id="MF_00848"/>
    </source>
</evidence>
<comment type="caution">
    <text evidence="13">The sequence shown here is derived from an EMBL/GenBank/DDBJ whole genome shotgun (WGS) entry which is preliminary data.</text>
</comment>
<evidence type="ECO:0000313" key="13">
    <source>
        <dbReference type="EMBL" id="MFC3155331.1"/>
    </source>
</evidence>
<proteinExistence type="inferred from homology"/>
<keyword evidence="2 9" id="KW-0677">Repeat</keyword>
<evidence type="ECO:0000259" key="12">
    <source>
        <dbReference type="PROSITE" id="PS50893"/>
    </source>
</evidence>
<keyword evidence="8 9" id="KW-0234">DNA repair</keyword>
<evidence type="ECO:0000256" key="2">
    <source>
        <dbReference type="ARBA" id="ARBA00022737"/>
    </source>
</evidence>
<protein>
    <recommendedName>
        <fullName evidence="9">ATP-binding protein Uup</fullName>
        <ecNumber evidence="9">3.6.1.-</ecNumber>
    </recommendedName>
</protein>
<feature type="coiled-coil region" evidence="9">
    <location>
        <begin position="586"/>
        <end position="640"/>
    </location>
</feature>
<dbReference type="InterPro" id="IPR051309">
    <property type="entry name" value="ABCF_ATPase"/>
</dbReference>
<evidence type="ECO:0000256" key="5">
    <source>
        <dbReference type="ARBA" id="ARBA00022801"/>
    </source>
</evidence>
<dbReference type="PROSITE" id="PS50206">
    <property type="entry name" value="RHODANESE_3"/>
    <property type="match status" value="1"/>
</dbReference>
<dbReference type="InterPro" id="IPR003593">
    <property type="entry name" value="AAA+_ATPase"/>
</dbReference>
<comment type="subcellular location">
    <subcellularLocation>
        <location evidence="9">Cytoplasm</location>
    </subcellularLocation>
    <text evidence="9">Associates with ribosomes.</text>
</comment>
<feature type="compositionally biased region" description="Low complexity" evidence="10">
    <location>
        <begin position="552"/>
        <end position="576"/>
    </location>
</feature>
<reference evidence="14" key="1">
    <citation type="journal article" date="2019" name="Int. J. Syst. Evol. Microbiol.">
        <title>The Global Catalogue of Microorganisms (GCM) 10K type strain sequencing project: providing services to taxonomists for standard genome sequencing and annotation.</title>
        <authorList>
            <consortium name="The Broad Institute Genomics Platform"/>
            <consortium name="The Broad Institute Genome Sequencing Center for Infectious Disease"/>
            <person name="Wu L."/>
            <person name="Ma J."/>
        </authorList>
    </citation>
    <scope>NUCLEOTIDE SEQUENCE [LARGE SCALE GENOMIC DNA]</scope>
    <source>
        <strain evidence="14">KCTC 52141</strain>
    </source>
</reference>
<name>A0ABV7HRV0_9GAMM</name>
<dbReference type="PANTHER" id="PTHR42855">
    <property type="entry name" value="ABC TRANSPORTER ATP-BINDING SUBUNIT"/>
    <property type="match status" value="1"/>
</dbReference>
<dbReference type="EMBL" id="JBHRTL010000006">
    <property type="protein sequence ID" value="MFC3155331.1"/>
    <property type="molecule type" value="Genomic_DNA"/>
</dbReference>
<dbReference type="InterPro" id="IPR001763">
    <property type="entry name" value="Rhodanese-like_dom"/>
</dbReference>
<dbReference type="Pfam" id="PF12848">
    <property type="entry name" value="ABC_tran_Xtn"/>
    <property type="match status" value="1"/>
</dbReference>
<keyword evidence="4 9" id="KW-0227">DNA damage</keyword>
<keyword evidence="3 9" id="KW-0547">Nucleotide-binding</keyword>
<feature type="binding site" evidence="9">
    <location>
        <begin position="359"/>
        <end position="366"/>
    </location>
    <ligand>
        <name>ATP</name>
        <dbReference type="ChEBI" id="CHEBI:30616"/>
        <label>2</label>
    </ligand>
</feature>
<feature type="domain" description="Rhodanese" evidence="11">
    <location>
        <begin position="511"/>
        <end position="542"/>
    </location>
</feature>
<dbReference type="Gene3D" id="3.40.50.300">
    <property type="entry name" value="P-loop containing nucleotide triphosphate hydrolases"/>
    <property type="match status" value="2"/>
</dbReference>
<dbReference type="Gene3D" id="1.10.287.380">
    <property type="entry name" value="Valyl-tRNA synthetase, C-terminal domain"/>
    <property type="match status" value="1"/>
</dbReference>
<dbReference type="InterPro" id="IPR032524">
    <property type="entry name" value="ABC_tran_C"/>
</dbReference>